<dbReference type="Gene3D" id="3.40.50.300">
    <property type="entry name" value="P-loop containing nucleotide triphosphate hydrolases"/>
    <property type="match status" value="1"/>
</dbReference>
<dbReference type="FunFam" id="3.40.50.300:FF:000808">
    <property type="entry name" value="Small GTP-binding protein, putative"/>
    <property type="match status" value="1"/>
</dbReference>
<dbReference type="Proteomes" id="UP001634394">
    <property type="component" value="Unassembled WGS sequence"/>
</dbReference>
<dbReference type="PRINTS" id="PR00449">
    <property type="entry name" value="RASTRNSFRMNG"/>
</dbReference>
<dbReference type="PROSITE" id="PS51421">
    <property type="entry name" value="RAS"/>
    <property type="match status" value="1"/>
</dbReference>
<dbReference type="PROSITE" id="PS51420">
    <property type="entry name" value="RHO"/>
    <property type="match status" value="1"/>
</dbReference>
<dbReference type="SMART" id="SM00174">
    <property type="entry name" value="RHO"/>
    <property type="match status" value="1"/>
</dbReference>
<keyword evidence="4" id="KW-1185">Reference proteome</keyword>
<dbReference type="PROSITE" id="PS51419">
    <property type="entry name" value="RAB"/>
    <property type="match status" value="1"/>
</dbReference>
<dbReference type="InterPro" id="IPR027417">
    <property type="entry name" value="P-loop_NTPase"/>
</dbReference>
<dbReference type="GO" id="GO:0000166">
    <property type="term" value="F:nucleotide binding"/>
    <property type="evidence" value="ECO:0007669"/>
    <property type="project" value="UniProtKB-KW"/>
</dbReference>
<evidence type="ECO:0000313" key="3">
    <source>
        <dbReference type="EMBL" id="KAL3854144.1"/>
    </source>
</evidence>
<dbReference type="SMART" id="SM00175">
    <property type="entry name" value="RAB"/>
    <property type="match status" value="1"/>
</dbReference>
<accession>A0ABD3UXF6</accession>
<name>A0ABD3UXF6_SINWO</name>
<dbReference type="SMART" id="SM00176">
    <property type="entry name" value="RAN"/>
    <property type="match status" value="1"/>
</dbReference>
<evidence type="ECO:0000256" key="2">
    <source>
        <dbReference type="ARBA" id="ARBA00022741"/>
    </source>
</evidence>
<dbReference type="AlphaFoldDB" id="A0ABD3UXF6"/>
<dbReference type="CDD" id="cd00154">
    <property type="entry name" value="Rab"/>
    <property type="match status" value="1"/>
</dbReference>
<evidence type="ECO:0000256" key="1">
    <source>
        <dbReference type="ARBA" id="ARBA00006270"/>
    </source>
</evidence>
<gene>
    <name evidence="3" type="ORF">ACJMK2_013422</name>
</gene>
<comment type="caution">
    <text evidence="3">The sequence shown here is derived from an EMBL/GenBank/DDBJ whole genome shotgun (WGS) entry which is preliminary data.</text>
</comment>
<dbReference type="SUPFAM" id="SSF52540">
    <property type="entry name" value="P-loop containing nucleoside triphosphate hydrolases"/>
    <property type="match status" value="1"/>
</dbReference>
<dbReference type="InterPro" id="IPR001806">
    <property type="entry name" value="Small_GTPase"/>
</dbReference>
<protein>
    <submittedName>
        <fullName evidence="3">Uncharacterized protein</fullName>
    </submittedName>
</protein>
<proteinExistence type="inferred from homology"/>
<keyword evidence="2" id="KW-0547">Nucleotide-binding</keyword>
<evidence type="ECO:0000313" key="4">
    <source>
        <dbReference type="Proteomes" id="UP001634394"/>
    </source>
</evidence>
<dbReference type="InterPro" id="IPR005225">
    <property type="entry name" value="Small_GTP-bd"/>
</dbReference>
<dbReference type="SMART" id="SM00173">
    <property type="entry name" value="RAS"/>
    <property type="match status" value="1"/>
</dbReference>
<dbReference type="EMBL" id="JBJQND010000014">
    <property type="protein sequence ID" value="KAL3854144.1"/>
    <property type="molecule type" value="Genomic_DNA"/>
</dbReference>
<dbReference type="Pfam" id="PF00071">
    <property type="entry name" value="Ras"/>
    <property type="match status" value="1"/>
</dbReference>
<dbReference type="PANTHER" id="PTHR47978">
    <property type="match status" value="1"/>
</dbReference>
<sequence length="237" mass="26586">MRRKRDKRIHVKMDQPGRSLRKDVFIDKADISGERKGQNVDSSSFKNIVKVKVVLVGDSGVGKTCLATRFVEGTYKSERTTSLAVTFLQKEVDLKDHTILFQIWDTAGQERYRSLVPVYLRGAKAALLVYDATNLSSFGDISDWLKQLHQNCPQDIKIVLVAAKCDLPSAVPAVAAEEFAKKNRMIFMETSSKTGFNVDNVFTKLASVLIIKEEDDIKNVLDLTNVHNTKKKQCCSS</sequence>
<reference evidence="3 4" key="1">
    <citation type="submission" date="2024-11" db="EMBL/GenBank/DDBJ databases">
        <title>Chromosome-level genome assembly of the freshwater bivalve Anodonta woodiana.</title>
        <authorList>
            <person name="Chen X."/>
        </authorList>
    </citation>
    <scope>NUCLEOTIDE SEQUENCE [LARGE SCALE GENOMIC DNA]</scope>
    <source>
        <strain evidence="3">MN2024</strain>
        <tissue evidence="3">Gills</tissue>
    </source>
</reference>
<dbReference type="NCBIfam" id="TIGR00231">
    <property type="entry name" value="small_GTP"/>
    <property type="match status" value="1"/>
</dbReference>
<dbReference type="SMART" id="SM00177">
    <property type="entry name" value="ARF"/>
    <property type="match status" value="1"/>
</dbReference>
<comment type="similarity">
    <text evidence="1">Belongs to the small GTPase superfamily. Rab family.</text>
</comment>
<organism evidence="3 4">
    <name type="scientific">Sinanodonta woodiana</name>
    <name type="common">Chinese pond mussel</name>
    <name type="synonym">Anodonta woodiana</name>
    <dbReference type="NCBI Taxonomy" id="1069815"/>
    <lineage>
        <taxon>Eukaryota</taxon>
        <taxon>Metazoa</taxon>
        <taxon>Spiralia</taxon>
        <taxon>Lophotrochozoa</taxon>
        <taxon>Mollusca</taxon>
        <taxon>Bivalvia</taxon>
        <taxon>Autobranchia</taxon>
        <taxon>Heteroconchia</taxon>
        <taxon>Palaeoheterodonta</taxon>
        <taxon>Unionida</taxon>
        <taxon>Unionoidea</taxon>
        <taxon>Unionidae</taxon>
        <taxon>Unioninae</taxon>
        <taxon>Sinanodonta</taxon>
    </lineage>
</organism>